<gene>
    <name evidence="2" type="ORF">NB063_22010</name>
</gene>
<evidence type="ECO:0000256" key="1">
    <source>
        <dbReference type="SAM" id="Phobius"/>
    </source>
</evidence>
<organism evidence="2 3">
    <name type="scientific">Aporhodopirellula aestuarii</name>
    <dbReference type="NCBI Taxonomy" id="2950107"/>
    <lineage>
        <taxon>Bacteria</taxon>
        <taxon>Pseudomonadati</taxon>
        <taxon>Planctomycetota</taxon>
        <taxon>Planctomycetia</taxon>
        <taxon>Pirellulales</taxon>
        <taxon>Pirellulaceae</taxon>
        <taxon>Aporhodopirellula</taxon>
    </lineage>
</organism>
<keyword evidence="1" id="KW-0812">Transmembrane</keyword>
<dbReference type="Proteomes" id="UP001202961">
    <property type="component" value="Unassembled WGS sequence"/>
</dbReference>
<accession>A0ABT0U8Q1</accession>
<evidence type="ECO:0000313" key="3">
    <source>
        <dbReference type="Proteomes" id="UP001202961"/>
    </source>
</evidence>
<dbReference type="EMBL" id="JAMQBK010000060">
    <property type="protein sequence ID" value="MCM2373297.1"/>
    <property type="molecule type" value="Genomic_DNA"/>
</dbReference>
<evidence type="ECO:0000313" key="2">
    <source>
        <dbReference type="EMBL" id="MCM2373297.1"/>
    </source>
</evidence>
<name>A0ABT0U8Q1_9BACT</name>
<comment type="caution">
    <text evidence="2">The sequence shown here is derived from an EMBL/GenBank/DDBJ whole genome shotgun (WGS) entry which is preliminary data.</text>
</comment>
<keyword evidence="1" id="KW-0472">Membrane</keyword>
<keyword evidence="3" id="KW-1185">Reference proteome</keyword>
<sequence>MNSYANFERNGGFLLSAAMPRLPILVVVLVMLVCGGCSKDELKKAYNDAKAKTENIATSTKEKVDSAVSSTVTAIEETLPETGSISVRGSVPIEKTSKASLEVISIGDGRPNVVQILSYDPQQPQMTFPAVLLQGPTEATSAQTLAGKSVECDLYFQADANGPIIMNKPGGHVAVTFNQFSAEEGTITASIAGGDVISSDEQTAQFLGGELIALVRE</sequence>
<reference evidence="2 3" key="1">
    <citation type="journal article" date="2022" name="Syst. Appl. Microbiol.">
        <title>Rhodopirellula aestuarii sp. nov., a novel member of the genus Rhodopirellula isolated from brackish sediments collected in the Tagus River estuary, Portugal.</title>
        <authorList>
            <person name="Vitorino I.R."/>
            <person name="Klimek D."/>
            <person name="Calusinska M."/>
            <person name="Lobo-da-Cunha A."/>
            <person name="Vasconcelos V."/>
            <person name="Lage O.M."/>
        </authorList>
    </citation>
    <scope>NUCLEOTIDE SEQUENCE [LARGE SCALE GENOMIC DNA]</scope>
    <source>
        <strain evidence="2 3">ICT_H3.1</strain>
    </source>
</reference>
<proteinExistence type="predicted"/>
<feature type="transmembrane region" description="Helical" evidence="1">
    <location>
        <begin position="12"/>
        <end position="34"/>
    </location>
</feature>
<evidence type="ECO:0008006" key="4">
    <source>
        <dbReference type="Google" id="ProtNLM"/>
    </source>
</evidence>
<protein>
    <recommendedName>
        <fullName evidence="4">Lipoprotein</fullName>
    </recommendedName>
</protein>
<keyword evidence="1" id="KW-1133">Transmembrane helix</keyword>